<keyword evidence="1" id="KW-0614">Plasmid</keyword>
<protein>
    <submittedName>
        <fullName evidence="1">Uncharacterized protein</fullName>
    </submittedName>
</protein>
<organism evidence="1">
    <name type="scientific">Bifidobacterium breve</name>
    <dbReference type="NCBI Taxonomy" id="1685"/>
    <lineage>
        <taxon>Bacteria</taxon>
        <taxon>Bacillati</taxon>
        <taxon>Actinomycetota</taxon>
        <taxon>Actinomycetes</taxon>
        <taxon>Bifidobacteriales</taxon>
        <taxon>Bifidobacteriaceae</taxon>
        <taxon>Bifidobacterium</taxon>
    </lineage>
</organism>
<dbReference type="EMBL" id="KM406416">
    <property type="protein sequence ID" value="AIW55094.1"/>
    <property type="molecule type" value="Genomic_DNA"/>
</dbReference>
<evidence type="ECO:0000313" key="1">
    <source>
        <dbReference type="EMBL" id="AIW55094.1"/>
    </source>
</evidence>
<name>A0A0A0UWC0_BIFBR</name>
<sequence length="126" mass="14398">MSEPVQNFNQSIHVKGAKETHYPVPGTLMLWGDNWTLFDWIRQNTDYNTDTETATVDADMLDRLHEYASGIANQRGRRDARRGEAACIVEGVEAVQSYLRRHPDLALEFAVIHLESHPSVYVKEEV</sequence>
<proteinExistence type="predicted"/>
<gene>
    <name evidence="1" type="ORF">B7017_p0041</name>
</gene>
<geneLocation type="plasmid" evidence="1">
    <name>megaplasmid pMP7017</name>
</geneLocation>
<dbReference type="AlphaFoldDB" id="A0A0A0UWC0"/>
<accession>A0A0A0UWC0</accession>
<dbReference type="RefSeq" id="WP_052791100.1">
    <property type="nucleotide sequence ID" value="NZ_JAWWYB010000005.1"/>
</dbReference>
<reference evidence="1" key="1">
    <citation type="journal article" date="2015" name="Appl. Environ. Microbiol.">
        <title>Discovery of a conjugative megaplasmid in Bifidobacterium breve.</title>
        <authorList>
            <person name="Bottacini F."/>
            <person name="O'Connell Motherway M."/>
            <person name="Casey E."/>
            <person name="McDonnell B."/>
            <person name="Mahony J."/>
            <person name="Ventura M."/>
            <person name="van Sinderen D."/>
        </authorList>
    </citation>
    <scope>NUCLEOTIDE SEQUENCE</scope>
    <source>
        <strain evidence="1">JCM 7017</strain>
        <plasmid evidence="1">megaplasmid pMP7017</plasmid>
    </source>
</reference>